<keyword evidence="4 5" id="KW-0975">Bacterial flagellum</keyword>
<evidence type="ECO:0000256" key="3">
    <source>
        <dbReference type="ARBA" id="ARBA00023054"/>
    </source>
</evidence>
<comment type="subcellular location">
    <subcellularLocation>
        <location evidence="5">Secreted</location>
    </subcellularLocation>
    <subcellularLocation>
        <location evidence="5">Bacterial flagellum</location>
    </subcellularLocation>
</comment>
<evidence type="ECO:0000256" key="5">
    <source>
        <dbReference type="RuleBase" id="RU362066"/>
    </source>
</evidence>
<protein>
    <recommendedName>
        <fullName evidence="5">Flagellar hook-associated protein 2</fullName>
        <shortName evidence="5">HAP2</shortName>
    </recommendedName>
    <alternativeName>
        <fullName evidence="5">Flagellar cap protein</fullName>
    </alternativeName>
</protein>
<comment type="subunit">
    <text evidence="2 5">Homopentamer.</text>
</comment>
<sequence>MPAITSLGVGSGLDAENIVASLMAVERRPISLVQTQMDGLNTKLSSIGKLKSLVAAMRDKAAALTSTTAWGKMAVTTTDATAVTASAAANSPAGRYAVTVQALAAAQTITSGQFANSSSTLNEGSLTIELGSYQGSGTPATGFTAKPGASAVTINIGAGETSLSAIRDKINAAGAGVTATIVNDANGARLSLRSTATGEVNGFRISATETSDDGAAATGLSALAFDATAVSSPMALNQRSANAQATINGIVVNSTTNTFAEVADGLSVTVSKVSATPVELVTSQDTGNIKTSIDEFIKAYNELATYLRDQTKVEPATGSSTTSAGNTNVVMKGGPLQGDRAAVDLQWQLRSVVNQTSTVSSQWSALSQIGIVMKQDGTLETKSSELTAALAKPDELRKLLATDGTSAANSGFMDRFRDVGDRVLSFEGSLEVRGQYLQKNISRLGLKKADMEERLTGKEENLRARYQALDTQMSRLSALQQYVSQQLSSLNTSA</sequence>
<accession>A0ABS5DXN1</accession>
<gene>
    <name evidence="8" type="primary">fliD</name>
    <name evidence="8" type="ORF">KAK11_11250</name>
</gene>
<name>A0ABS5DXN1_9BURK</name>
<comment type="caution">
    <text evidence="8">The sequence shown here is derived from an EMBL/GenBank/DDBJ whole genome shotgun (WGS) entry which is preliminary data.</text>
</comment>
<keyword evidence="3" id="KW-0175">Coiled coil</keyword>
<dbReference type="InterPro" id="IPR040026">
    <property type="entry name" value="FliD"/>
</dbReference>
<feature type="domain" description="Flagellar hook-associated protein 2 N-terminal" evidence="6">
    <location>
        <begin position="11"/>
        <end position="107"/>
    </location>
</feature>
<dbReference type="Pfam" id="PF02465">
    <property type="entry name" value="FliD_N"/>
    <property type="match status" value="1"/>
</dbReference>
<dbReference type="InterPro" id="IPR010809">
    <property type="entry name" value="FliD_C"/>
</dbReference>
<evidence type="ECO:0000259" key="6">
    <source>
        <dbReference type="Pfam" id="PF02465"/>
    </source>
</evidence>
<dbReference type="EMBL" id="JAGQDG010000004">
    <property type="protein sequence ID" value="MBQ0935903.1"/>
    <property type="molecule type" value="Genomic_DNA"/>
</dbReference>
<keyword evidence="8" id="KW-0282">Flagellum</keyword>
<dbReference type="RefSeq" id="WP_210809221.1">
    <property type="nucleotide sequence ID" value="NZ_JAGQDG010000004.1"/>
</dbReference>
<dbReference type="Pfam" id="PF07195">
    <property type="entry name" value="FliD_C"/>
    <property type="match status" value="1"/>
</dbReference>
<keyword evidence="5" id="KW-0964">Secreted</keyword>
<organism evidence="8 9">
    <name type="scientific">Ideonella paludis</name>
    <dbReference type="NCBI Taxonomy" id="1233411"/>
    <lineage>
        <taxon>Bacteria</taxon>
        <taxon>Pseudomonadati</taxon>
        <taxon>Pseudomonadota</taxon>
        <taxon>Betaproteobacteria</taxon>
        <taxon>Burkholderiales</taxon>
        <taxon>Sphaerotilaceae</taxon>
        <taxon>Ideonella</taxon>
    </lineage>
</organism>
<evidence type="ECO:0000313" key="9">
    <source>
        <dbReference type="Proteomes" id="UP000672097"/>
    </source>
</evidence>
<keyword evidence="8" id="KW-0969">Cilium</keyword>
<evidence type="ECO:0000259" key="7">
    <source>
        <dbReference type="Pfam" id="PF07195"/>
    </source>
</evidence>
<evidence type="ECO:0000313" key="8">
    <source>
        <dbReference type="EMBL" id="MBQ0935903.1"/>
    </source>
</evidence>
<dbReference type="Proteomes" id="UP000672097">
    <property type="component" value="Unassembled WGS sequence"/>
</dbReference>
<evidence type="ECO:0000256" key="2">
    <source>
        <dbReference type="ARBA" id="ARBA00011255"/>
    </source>
</evidence>
<dbReference type="InterPro" id="IPR003481">
    <property type="entry name" value="FliD_N"/>
</dbReference>
<evidence type="ECO:0000256" key="4">
    <source>
        <dbReference type="ARBA" id="ARBA00023143"/>
    </source>
</evidence>
<comment type="similarity">
    <text evidence="1 5">Belongs to the FliD family.</text>
</comment>
<comment type="function">
    <text evidence="5">Required for morphogenesis and for the elongation of the flagellar filament by facilitating polymerization of the flagellin monomers at the tip of growing filament. Forms a capping structure, which prevents flagellin subunits (transported through the central channel of the flagellum) from leaking out without polymerization at the distal end.</text>
</comment>
<proteinExistence type="inferred from homology"/>
<evidence type="ECO:0000256" key="1">
    <source>
        <dbReference type="ARBA" id="ARBA00009764"/>
    </source>
</evidence>
<reference evidence="8 9" key="1">
    <citation type="submission" date="2021-04" db="EMBL/GenBank/DDBJ databases">
        <title>The genome sequence of type strain Ideonella paludis KCTC 32238.</title>
        <authorList>
            <person name="Liu Y."/>
        </authorList>
    </citation>
    <scope>NUCLEOTIDE SEQUENCE [LARGE SCALE GENOMIC DNA]</scope>
    <source>
        <strain evidence="8 9">KCTC 32238</strain>
    </source>
</reference>
<feature type="domain" description="Flagellar hook-associated protein 2 C-terminal" evidence="7">
    <location>
        <begin position="241"/>
        <end position="477"/>
    </location>
</feature>
<dbReference type="PANTHER" id="PTHR30288:SF0">
    <property type="entry name" value="FLAGELLAR HOOK-ASSOCIATED PROTEIN 2"/>
    <property type="match status" value="1"/>
</dbReference>
<keyword evidence="9" id="KW-1185">Reference proteome</keyword>
<dbReference type="PANTHER" id="PTHR30288">
    <property type="entry name" value="FLAGELLAR CAP/ASSEMBLY PROTEIN FLID"/>
    <property type="match status" value="1"/>
</dbReference>
<keyword evidence="8" id="KW-0966">Cell projection</keyword>